<evidence type="ECO:0008006" key="3">
    <source>
        <dbReference type="Google" id="ProtNLM"/>
    </source>
</evidence>
<dbReference type="CDD" id="cd00590">
    <property type="entry name" value="RRM_SF"/>
    <property type="match status" value="1"/>
</dbReference>
<dbReference type="GeneID" id="63806612"/>
<protein>
    <recommendedName>
        <fullName evidence="3">RRM domain-containing protein</fullName>
    </recommendedName>
</protein>
<dbReference type="GO" id="GO:0003676">
    <property type="term" value="F:nucleic acid binding"/>
    <property type="evidence" value="ECO:0007669"/>
    <property type="project" value="InterPro"/>
</dbReference>
<name>A0A1Y1WJZ1_9FUNG</name>
<dbReference type="SUPFAM" id="SSF54928">
    <property type="entry name" value="RNA-binding domain, RBD"/>
    <property type="match status" value="1"/>
</dbReference>
<dbReference type="Proteomes" id="UP000193922">
    <property type="component" value="Unassembled WGS sequence"/>
</dbReference>
<accession>A0A1Y1WJZ1</accession>
<dbReference type="OrthoDB" id="5541797at2759"/>
<evidence type="ECO:0000313" key="2">
    <source>
        <dbReference type="Proteomes" id="UP000193922"/>
    </source>
</evidence>
<dbReference type="RefSeq" id="XP_040747013.1">
    <property type="nucleotide sequence ID" value="XM_040889964.1"/>
</dbReference>
<evidence type="ECO:0000313" key="1">
    <source>
        <dbReference type="EMBL" id="ORX73802.1"/>
    </source>
</evidence>
<proteinExistence type="predicted"/>
<dbReference type="EMBL" id="MCFD01000001">
    <property type="protein sequence ID" value="ORX73802.1"/>
    <property type="molecule type" value="Genomic_DNA"/>
</dbReference>
<comment type="caution">
    <text evidence="1">The sequence shown here is derived from an EMBL/GenBank/DDBJ whole genome shotgun (WGS) entry which is preliminary data.</text>
</comment>
<reference evidence="1 2" key="1">
    <citation type="submission" date="2016-07" db="EMBL/GenBank/DDBJ databases">
        <title>Pervasive Adenine N6-methylation of Active Genes in Fungi.</title>
        <authorList>
            <consortium name="DOE Joint Genome Institute"/>
            <person name="Mondo S.J."/>
            <person name="Dannebaum R.O."/>
            <person name="Kuo R.C."/>
            <person name="Labutti K."/>
            <person name="Haridas S."/>
            <person name="Kuo A."/>
            <person name="Salamov A."/>
            <person name="Ahrendt S.R."/>
            <person name="Lipzen A."/>
            <person name="Sullivan W."/>
            <person name="Andreopoulos W.B."/>
            <person name="Clum A."/>
            <person name="Lindquist E."/>
            <person name="Daum C."/>
            <person name="Ramamoorthy G.K."/>
            <person name="Gryganskyi A."/>
            <person name="Culley D."/>
            <person name="Magnuson J.K."/>
            <person name="James T.Y."/>
            <person name="O'Malley M.A."/>
            <person name="Stajich J.E."/>
            <person name="Spatafora J.W."/>
            <person name="Visel A."/>
            <person name="Grigoriev I.V."/>
        </authorList>
    </citation>
    <scope>NUCLEOTIDE SEQUENCE [LARGE SCALE GENOMIC DNA]</scope>
    <source>
        <strain evidence="1 2">ATCC 12442</strain>
    </source>
</reference>
<keyword evidence="2" id="KW-1185">Reference proteome</keyword>
<sequence>MLRQTLLQLHQLAGRRAFTQQTAMGLRMADRLQTPKPVLQQQRVYRQQDGLPTPNTYASLTVRVSNLPPTATAADVRSRLTSINFASKIRWVRFEYDYTLRALNSCRTQFAGSTVRADFVALDSVPNPTVSQYLGGAQGRLVFLSGLPQYSNVHSVRDVFKEYDLVDTSLPAVQQAPQMGKTFLTRKGAFIMQFATPAEARRFVRDVHLTEFRAKSDESETDATDDSKVQPAKYLMKALLIQ</sequence>
<dbReference type="AlphaFoldDB" id="A0A1Y1WJZ1"/>
<gene>
    <name evidence="1" type="ORF">DL89DRAFT_289508</name>
</gene>
<organism evidence="1 2">
    <name type="scientific">Linderina pennispora</name>
    <dbReference type="NCBI Taxonomy" id="61395"/>
    <lineage>
        <taxon>Eukaryota</taxon>
        <taxon>Fungi</taxon>
        <taxon>Fungi incertae sedis</taxon>
        <taxon>Zoopagomycota</taxon>
        <taxon>Kickxellomycotina</taxon>
        <taxon>Kickxellomycetes</taxon>
        <taxon>Kickxellales</taxon>
        <taxon>Kickxellaceae</taxon>
        <taxon>Linderina</taxon>
    </lineage>
</organism>
<dbReference type="InterPro" id="IPR035979">
    <property type="entry name" value="RBD_domain_sf"/>
</dbReference>